<dbReference type="Pfam" id="PF12937">
    <property type="entry name" value="F-box-like"/>
    <property type="match status" value="1"/>
</dbReference>
<proteinExistence type="predicted"/>
<dbReference type="AlphaFoldDB" id="A0AAV9UZI3"/>
<dbReference type="CDD" id="cd09917">
    <property type="entry name" value="F-box_SF"/>
    <property type="match status" value="1"/>
</dbReference>
<feature type="domain" description="F-box" evidence="1">
    <location>
        <begin position="23"/>
        <end position="68"/>
    </location>
</feature>
<comment type="caution">
    <text evidence="2">The sequence shown here is derived from an EMBL/GenBank/DDBJ whole genome shotgun (WGS) entry which is preliminary data.</text>
</comment>
<gene>
    <name evidence="2" type="ORF">TWF730_009318</name>
</gene>
<keyword evidence="3" id="KW-1185">Reference proteome</keyword>
<sequence>MDTSVDTDLSPPPPAIATAPPISISLTSLSPELIYAILEHLSLQDLTHLLRTCKYLHSITYKHIWTSWDISEEISGDEPGVMYAGDLWGLIQHSRNKNRSKVKAGWEYLRTIVMEDSRSCNYSDLMELLGEQIVAGRLRLRRGVFNISYSNHTSIGFFFRILKSYAVPLSPNDFSISLIAADSLISNQMLELVSFKNLTDLTLYSSYYRPTRLGLGSTIFGLNSLLTNSTNLEKLSLPISRFHDPEEFNPWPMENLQSVLDLLRESFRRLVRLKELRIGGLFVHPELFVVPPVGVRVLEYKCFVTPGWWTEFSKCAFEGVERLVVECTDAGKWWKRDDYTRVGGIRWTGDGIDSGSSGSGSGTFELDRIAFTGLKEFKGSISACGPTNLLKLVLENNKGLSAASVKNIMTSEETFRKTMERIKNMAIIEAEAEDGEGEENLQLGSS</sequence>
<dbReference type="Proteomes" id="UP001373714">
    <property type="component" value="Unassembled WGS sequence"/>
</dbReference>
<accession>A0AAV9UZI3</accession>
<evidence type="ECO:0000259" key="1">
    <source>
        <dbReference type="PROSITE" id="PS50181"/>
    </source>
</evidence>
<dbReference type="EMBL" id="JAVHNS010000006">
    <property type="protein sequence ID" value="KAK6352493.1"/>
    <property type="molecule type" value="Genomic_DNA"/>
</dbReference>
<dbReference type="SUPFAM" id="SSF81383">
    <property type="entry name" value="F-box domain"/>
    <property type="match status" value="1"/>
</dbReference>
<evidence type="ECO:0000313" key="3">
    <source>
        <dbReference type="Proteomes" id="UP001373714"/>
    </source>
</evidence>
<organism evidence="2 3">
    <name type="scientific">Orbilia blumenaviensis</name>
    <dbReference type="NCBI Taxonomy" id="1796055"/>
    <lineage>
        <taxon>Eukaryota</taxon>
        <taxon>Fungi</taxon>
        <taxon>Dikarya</taxon>
        <taxon>Ascomycota</taxon>
        <taxon>Pezizomycotina</taxon>
        <taxon>Orbiliomycetes</taxon>
        <taxon>Orbiliales</taxon>
        <taxon>Orbiliaceae</taxon>
        <taxon>Orbilia</taxon>
    </lineage>
</organism>
<dbReference type="InterPro" id="IPR001810">
    <property type="entry name" value="F-box_dom"/>
</dbReference>
<dbReference type="InterPro" id="IPR036047">
    <property type="entry name" value="F-box-like_dom_sf"/>
</dbReference>
<name>A0AAV9UZI3_9PEZI</name>
<dbReference type="PROSITE" id="PS50181">
    <property type="entry name" value="FBOX"/>
    <property type="match status" value="1"/>
</dbReference>
<reference evidence="2 3" key="1">
    <citation type="submission" date="2019-10" db="EMBL/GenBank/DDBJ databases">
        <authorList>
            <person name="Palmer J.M."/>
        </authorList>
    </citation>
    <scope>NUCLEOTIDE SEQUENCE [LARGE SCALE GENOMIC DNA]</scope>
    <source>
        <strain evidence="2 3">TWF730</strain>
    </source>
</reference>
<protein>
    <recommendedName>
        <fullName evidence="1">F-box domain-containing protein</fullName>
    </recommendedName>
</protein>
<evidence type="ECO:0000313" key="2">
    <source>
        <dbReference type="EMBL" id="KAK6352493.1"/>
    </source>
</evidence>